<keyword evidence="1" id="KW-1133">Transmembrane helix</keyword>
<reference evidence="2 3" key="1">
    <citation type="submission" date="2016-10" db="EMBL/GenBank/DDBJ databases">
        <authorList>
            <person name="de Groot N.N."/>
        </authorList>
    </citation>
    <scope>NUCLEOTIDE SEQUENCE [LARGE SCALE GENOMIC DNA]</scope>
    <source>
        <strain evidence="2 3">CGMCC 4.3510</strain>
    </source>
</reference>
<keyword evidence="1" id="KW-0812">Transmembrane</keyword>
<name>A0A1I2JDE5_9ACTN</name>
<keyword evidence="1" id="KW-0472">Membrane</keyword>
<evidence type="ECO:0000313" key="2">
    <source>
        <dbReference type="EMBL" id="SFF51873.1"/>
    </source>
</evidence>
<evidence type="ECO:0000256" key="1">
    <source>
        <dbReference type="SAM" id="Phobius"/>
    </source>
</evidence>
<protein>
    <submittedName>
        <fullName evidence="2">Uncharacterized protein</fullName>
    </submittedName>
</protein>
<dbReference type="Proteomes" id="UP000199323">
    <property type="component" value="Unassembled WGS sequence"/>
</dbReference>
<gene>
    <name evidence="2" type="ORF">SAMN05216251_11761</name>
</gene>
<sequence>MGHSAGVARGGSPAWVRGCVGVVSLVLFVVCAVVLGALWQIHRTWDRPPPDVGAFARSAATRSAGADAAREGAARLGELRAALPWAVPVGTSVADSCRTLEQGAMFGPRNWSPIRCTRNTVLYLAFDGDIRTRLRQLDAVLAEKKWAGTDAGRNTLTAMATWLSEAGGDASPSAVQRGSTEPPGSRPICLSTGYVPAAQAAAPTGAEVGLQAAVAERPCPPEADTGDLQLDGPPRKSAVEGTYYVAWHPLWTRAVSRSAYADHRYLVAFSLVDTYAAQPGTGDRATVRP</sequence>
<evidence type="ECO:0000313" key="3">
    <source>
        <dbReference type="Proteomes" id="UP000199323"/>
    </source>
</evidence>
<dbReference type="STRING" id="380248.SAMN05216251_11761"/>
<keyword evidence="3" id="KW-1185">Reference proteome</keyword>
<accession>A0A1I2JDE5</accession>
<dbReference type="AlphaFoldDB" id="A0A1I2JDE5"/>
<proteinExistence type="predicted"/>
<dbReference type="EMBL" id="FONG01000017">
    <property type="protein sequence ID" value="SFF51873.1"/>
    <property type="molecule type" value="Genomic_DNA"/>
</dbReference>
<feature type="transmembrane region" description="Helical" evidence="1">
    <location>
        <begin position="15"/>
        <end position="39"/>
    </location>
</feature>
<organism evidence="2 3">
    <name type="scientific">Actinacidiphila alni</name>
    <dbReference type="NCBI Taxonomy" id="380248"/>
    <lineage>
        <taxon>Bacteria</taxon>
        <taxon>Bacillati</taxon>
        <taxon>Actinomycetota</taxon>
        <taxon>Actinomycetes</taxon>
        <taxon>Kitasatosporales</taxon>
        <taxon>Streptomycetaceae</taxon>
        <taxon>Actinacidiphila</taxon>
    </lineage>
</organism>